<dbReference type="AlphaFoldDB" id="Q484L1"/>
<name>Q484L1_COLP3</name>
<accession>Q484L1</accession>
<evidence type="ECO:0000313" key="2">
    <source>
        <dbReference type="Proteomes" id="UP000000547"/>
    </source>
</evidence>
<gene>
    <name evidence="1" type="ordered locus">CPS_1773</name>
</gene>
<dbReference type="KEGG" id="cps:CPS_1773"/>
<reference evidence="1" key="1">
    <citation type="journal article" date="2005" name="Proc. Natl. Acad. Sci. U.S.A.">
        <title>The psychrophilic lifestyle as revealed by the genome sequence of Colwellia psychrerythraea 34H through genomic and proteomic analyses.</title>
        <authorList>
            <person name="Methe B.A."/>
            <person name="Nelson K.E."/>
            <person name="Deming J.W."/>
            <person name="Momen B."/>
            <person name="Melamud E."/>
            <person name="Zhang X."/>
            <person name="Moult J."/>
            <person name="Madupu R."/>
            <person name="Nelson W.C."/>
            <person name="Dodson R.J."/>
            <person name="Brinkac L.M."/>
            <person name="Daugherty S.C."/>
            <person name="Durkin A.S."/>
            <person name="DeBoy R.T."/>
            <person name="Kolonay J.F."/>
            <person name="Sullivan S.A."/>
            <person name="Zhou L."/>
            <person name="Davidsen T.M."/>
            <person name="Wu M."/>
            <person name="Huston A.L."/>
            <person name="Lewis M."/>
            <person name="Weaver B."/>
            <person name="Weidman J.F."/>
            <person name="Khouri H."/>
            <person name="Utterback T.R."/>
            <person name="Feldblyum T.V."/>
            <person name="Fraser C.M."/>
        </authorList>
    </citation>
    <scope>NUCLEOTIDE SEQUENCE [LARGE SCALE GENOMIC DNA]</scope>
    <source>
        <strain evidence="1">34H</strain>
    </source>
</reference>
<protein>
    <submittedName>
        <fullName evidence="1">Uncharacterized protein</fullName>
    </submittedName>
</protein>
<dbReference type="HOGENOM" id="CLU_3268555_0_0_6"/>
<organism evidence="1 2">
    <name type="scientific">Colwellia psychrerythraea (strain 34H / ATCC BAA-681)</name>
    <name type="common">Vibrio psychroerythus</name>
    <dbReference type="NCBI Taxonomy" id="167879"/>
    <lineage>
        <taxon>Bacteria</taxon>
        <taxon>Pseudomonadati</taxon>
        <taxon>Pseudomonadota</taxon>
        <taxon>Gammaproteobacteria</taxon>
        <taxon>Alteromonadales</taxon>
        <taxon>Colwelliaceae</taxon>
        <taxon>Colwellia</taxon>
    </lineage>
</organism>
<dbReference type="EMBL" id="CP000083">
    <property type="protein sequence ID" value="AAZ27793.1"/>
    <property type="molecule type" value="Genomic_DNA"/>
</dbReference>
<evidence type="ECO:0000313" key="1">
    <source>
        <dbReference type="EMBL" id="AAZ27793.1"/>
    </source>
</evidence>
<dbReference type="Proteomes" id="UP000000547">
    <property type="component" value="Chromosome"/>
</dbReference>
<proteinExistence type="predicted"/>
<sequence>MFGILRAGLDGLEKAAQAELLMGIWVSYLRDISSQTHIPCT</sequence>